<evidence type="ECO:0000313" key="4">
    <source>
        <dbReference type="EMBL" id="CAK0908032.1"/>
    </source>
</evidence>
<organism evidence="4 5">
    <name type="scientific">Prorocentrum cordatum</name>
    <dbReference type="NCBI Taxonomy" id="2364126"/>
    <lineage>
        <taxon>Eukaryota</taxon>
        <taxon>Sar</taxon>
        <taxon>Alveolata</taxon>
        <taxon>Dinophyceae</taxon>
        <taxon>Prorocentrales</taxon>
        <taxon>Prorocentraceae</taxon>
        <taxon>Prorocentrum</taxon>
    </lineage>
</organism>
<keyword evidence="2" id="KW-1133">Transmembrane helix</keyword>
<accession>A0ABN9Y620</accession>
<feature type="compositionally biased region" description="Gly residues" evidence="1">
    <location>
        <begin position="397"/>
        <end position="408"/>
    </location>
</feature>
<keyword evidence="3" id="KW-0732">Signal</keyword>
<feature type="non-terminal residue" evidence="4">
    <location>
        <position position="1"/>
    </location>
</feature>
<feature type="region of interest" description="Disordered" evidence="1">
    <location>
        <begin position="563"/>
        <end position="582"/>
    </location>
</feature>
<evidence type="ECO:0000313" key="5">
    <source>
        <dbReference type="Proteomes" id="UP001189429"/>
    </source>
</evidence>
<reference evidence="4" key="1">
    <citation type="submission" date="2023-10" db="EMBL/GenBank/DDBJ databases">
        <authorList>
            <person name="Chen Y."/>
            <person name="Shah S."/>
            <person name="Dougan E. K."/>
            <person name="Thang M."/>
            <person name="Chan C."/>
        </authorList>
    </citation>
    <scope>NUCLEOTIDE SEQUENCE [LARGE SCALE GENOMIC DNA]</scope>
</reference>
<dbReference type="Proteomes" id="UP001189429">
    <property type="component" value="Unassembled WGS sequence"/>
</dbReference>
<comment type="caution">
    <text evidence="4">The sequence shown here is derived from an EMBL/GenBank/DDBJ whole genome shotgun (WGS) entry which is preliminary data.</text>
</comment>
<feature type="chain" id="PRO_5046533701" evidence="3">
    <location>
        <begin position="37"/>
        <end position="582"/>
    </location>
</feature>
<proteinExistence type="predicted"/>
<feature type="region of interest" description="Disordered" evidence="1">
    <location>
        <begin position="397"/>
        <end position="421"/>
    </location>
</feature>
<gene>
    <name evidence="4" type="ORF">PCOR1329_LOCUS82812</name>
</gene>
<evidence type="ECO:0000256" key="3">
    <source>
        <dbReference type="SAM" id="SignalP"/>
    </source>
</evidence>
<protein>
    <submittedName>
        <fullName evidence="4">Uncharacterized protein</fullName>
    </submittedName>
</protein>
<feature type="signal peptide" evidence="3">
    <location>
        <begin position="1"/>
        <end position="36"/>
    </location>
</feature>
<keyword evidence="5" id="KW-1185">Reference proteome</keyword>
<feature type="compositionally biased region" description="Low complexity" evidence="1">
    <location>
        <begin position="571"/>
        <end position="582"/>
    </location>
</feature>
<sequence length="582" mass="59488">PSPAPASPRARVPPRRPNSAAMQLLGGSVLLAAALAAHRAAGYPVYTTGSSLDTCDGISCAAGVGAMLLRGMLVLAAFEVLVFIHVVLPSGLVLNMHKGVRDRDVQQHDAELRADKTALQAPDKAGTCCPLCLADEKDVPEDVPMRAGPRDSSRTVGAAPRAVVPTVPCPAARRKTCSARPERLQETAALLQHAAAAQLKKAHASGQVNTTETTTLTCYPDRATATCGASGKCFLDTAGPLVYGDKCEYAPNGYWYGCCHGGLVCTQPSTGLGGYPTCQHAPTPAPTPPTTNCPQPGPLVYGDRCEYAPNGYWYGCCHSGLVCTQPSTGLGGYPTCQHAPTPAPTPPTTNCPQPGASASGDYCEYGPNGYWYGCCQLGGGAVRPVAARAGRAAGAALGGARGGAGGGRRLAPPVARASRPPERLAAGLEPGAERDLSVTGLESVAAAGALRLVALGGGAMPSLLTVPPEQGPNGQPTCRGWPAHLYVLPHRLAEGRARNESRRLAAARQAAEAQQQAGVCQGCPRDPLHSGPAAGAGAAAGPLVAQVSAAPALFPCAAAGACPRRGRARPPLRWPGRPRGFL</sequence>
<evidence type="ECO:0000256" key="2">
    <source>
        <dbReference type="SAM" id="Phobius"/>
    </source>
</evidence>
<keyword evidence="2" id="KW-0472">Membrane</keyword>
<evidence type="ECO:0000256" key="1">
    <source>
        <dbReference type="SAM" id="MobiDB-lite"/>
    </source>
</evidence>
<name>A0ABN9Y620_9DINO</name>
<dbReference type="EMBL" id="CAUYUJ010021946">
    <property type="protein sequence ID" value="CAK0908032.1"/>
    <property type="molecule type" value="Genomic_DNA"/>
</dbReference>
<keyword evidence="2" id="KW-0812">Transmembrane</keyword>
<feature type="transmembrane region" description="Helical" evidence="2">
    <location>
        <begin position="72"/>
        <end position="94"/>
    </location>
</feature>